<evidence type="ECO:0000313" key="3">
    <source>
        <dbReference type="Proteomes" id="UP001524642"/>
    </source>
</evidence>
<dbReference type="Pfam" id="PF05396">
    <property type="entry name" value="Phage_T7_Capsid"/>
    <property type="match status" value="1"/>
</dbReference>
<accession>A0ABT1XCQ7</accession>
<evidence type="ECO:0000313" key="2">
    <source>
        <dbReference type="EMBL" id="MCR0984769.1"/>
    </source>
</evidence>
<dbReference type="InterPro" id="IPR008768">
    <property type="entry name" value="Gp9-like"/>
</dbReference>
<name>A0ABT1XCQ7_9PROT</name>
<organism evidence="2 3">
    <name type="scientific">Roseomonas populi</name>
    <dbReference type="NCBI Taxonomy" id="3121582"/>
    <lineage>
        <taxon>Bacteria</taxon>
        <taxon>Pseudomonadati</taxon>
        <taxon>Pseudomonadota</taxon>
        <taxon>Alphaproteobacteria</taxon>
        <taxon>Acetobacterales</taxon>
        <taxon>Roseomonadaceae</taxon>
        <taxon>Roseomonas</taxon>
    </lineage>
</organism>
<dbReference type="Proteomes" id="UP001524642">
    <property type="component" value="Unassembled WGS sequence"/>
</dbReference>
<feature type="compositionally biased region" description="Basic and acidic residues" evidence="1">
    <location>
        <begin position="22"/>
        <end position="34"/>
    </location>
</feature>
<dbReference type="EMBL" id="JANJOU010000024">
    <property type="protein sequence ID" value="MCR0984769.1"/>
    <property type="molecule type" value="Genomic_DNA"/>
</dbReference>
<sequence length="252" mass="28411">MSENLLEVDPQPEDASRTVAEAPERTGRPEDVPEKFWDAERGALRVEALLKSYRELERKLSARFAPPGDDAPEEERQRFRRAIGVPETAEEYVVEQRHELVGADPEVNALLHEAGFTPAQVQVVYDLAAERLLPIVAEAAGQFEAERQRDRLRAEFGGEERFRRTARQIASWGKANLPAEVMAALSTTADGVIALHRMMEKGEPALARHGAAPEPMDEAALRKMMRDPRYWRSREPDFVKKVTEGFRRLTGG</sequence>
<gene>
    <name evidence="2" type="ORF">NRP21_22170</name>
</gene>
<protein>
    <submittedName>
        <fullName evidence="2">Uncharacterized protein</fullName>
    </submittedName>
</protein>
<evidence type="ECO:0000256" key="1">
    <source>
        <dbReference type="SAM" id="MobiDB-lite"/>
    </source>
</evidence>
<keyword evidence="3" id="KW-1185">Reference proteome</keyword>
<reference evidence="2 3" key="1">
    <citation type="submission" date="2022-06" db="EMBL/GenBank/DDBJ databases">
        <title>Roseomonas CN29.</title>
        <authorList>
            <person name="Cheng Y."/>
            <person name="He X."/>
        </authorList>
    </citation>
    <scope>NUCLEOTIDE SEQUENCE [LARGE SCALE GENOMIC DNA]</scope>
    <source>
        <strain evidence="2 3">CN29</strain>
    </source>
</reference>
<feature type="region of interest" description="Disordered" evidence="1">
    <location>
        <begin position="1"/>
        <end position="34"/>
    </location>
</feature>
<dbReference type="RefSeq" id="WP_257718424.1">
    <property type="nucleotide sequence ID" value="NZ_JANJOU010000024.1"/>
</dbReference>
<proteinExistence type="predicted"/>
<comment type="caution">
    <text evidence="2">The sequence shown here is derived from an EMBL/GenBank/DDBJ whole genome shotgun (WGS) entry which is preliminary data.</text>
</comment>